<feature type="domain" description="RNA-binding S4" evidence="2">
    <location>
        <begin position="186"/>
        <end position="243"/>
    </location>
</feature>
<dbReference type="InterPro" id="IPR036986">
    <property type="entry name" value="S4_RNA-bd_sf"/>
</dbReference>
<dbReference type="PROSITE" id="PS50889">
    <property type="entry name" value="S4"/>
    <property type="match status" value="1"/>
</dbReference>
<dbReference type="OrthoDB" id="9812787at2"/>
<dbReference type="Pfam" id="PF17774">
    <property type="entry name" value="YlmH_RBD"/>
    <property type="match status" value="1"/>
</dbReference>
<dbReference type="CDD" id="cd00165">
    <property type="entry name" value="S4"/>
    <property type="match status" value="1"/>
</dbReference>
<dbReference type="InterPro" id="IPR002942">
    <property type="entry name" value="S4_RNA-bd"/>
</dbReference>
<dbReference type="CDD" id="cd12252">
    <property type="entry name" value="RRM_DbpA"/>
    <property type="match status" value="1"/>
</dbReference>
<keyword evidence="3" id="KW-0132">Cell division</keyword>
<dbReference type="InterPro" id="IPR012677">
    <property type="entry name" value="Nucleotide-bd_a/b_plait_sf"/>
</dbReference>
<organism evidence="3 4">
    <name type="scientific">Pseudolactococcus plantarum</name>
    <dbReference type="NCBI Taxonomy" id="1365"/>
    <lineage>
        <taxon>Bacteria</taxon>
        <taxon>Bacillati</taxon>
        <taxon>Bacillota</taxon>
        <taxon>Bacilli</taxon>
        <taxon>Lactobacillales</taxon>
        <taxon>Streptococcaceae</taxon>
        <taxon>Pseudolactococcus</taxon>
    </lineage>
</organism>
<reference evidence="3 4" key="1">
    <citation type="submission" date="2014-12" db="EMBL/GenBank/DDBJ databases">
        <title>Draft genome sequences of 10 type strains of Lactococcus.</title>
        <authorList>
            <person name="Sun Z."/>
            <person name="Zhong Z."/>
            <person name="Liu W."/>
            <person name="Zhang W."/>
            <person name="Zhang H."/>
        </authorList>
    </citation>
    <scope>NUCLEOTIDE SEQUENCE [LARGE SCALE GENOMIC DNA]</scope>
    <source>
        <strain evidence="3 4">DSM 20686</strain>
    </source>
</reference>
<accession>A0A2A5RXB7</accession>
<dbReference type="Proteomes" id="UP000242246">
    <property type="component" value="Unassembled WGS sequence"/>
</dbReference>
<dbReference type="Gene3D" id="3.30.1370.160">
    <property type="match status" value="1"/>
</dbReference>
<comment type="caution">
    <text evidence="3">The sequence shown here is derived from an EMBL/GenBank/DDBJ whole genome shotgun (WGS) entry which is preliminary data.</text>
</comment>
<dbReference type="EMBL" id="JXJX01000011">
    <property type="protein sequence ID" value="PCS05886.1"/>
    <property type="molecule type" value="Genomic_DNA"/>
</dbReference>
<dbReference type="Pfam" id="PF21278">
    <property type="entry name" value="YlmH_1st"/>
    <property type="match status" value="1"/>
</dbReference>
<evidence type="ECO:0000256" key="1">
    <source>
        <dbReference type="PROSITE-ProRule" id="PRU00182"/>
    </source>
</evidence>
<dbReference type="PANTHER" id="PTHR13633">
    <property type="entry name" value="MITOCHONDRIAL TRANSCRIPTION RESCUE FACTOR 1"/>
    <property type="match status" value="1"/>
</dbReference>
<protein>
    <submittedName>
        <fullName evidence="3">Cell division protein</fullName>
    </submittedName>
</protein>
<evidence type="ECO:0000313" key="4">
    <source>
        <dbReference type="Proteomes" id="UP000242246"/>
    </source>
</evidence>
<proteinExistence type="predicted"/>
<dbReference type="PANTHER" id="PTHR13633:SF3">
    <property type="entry name" value="MITOCHONDRIAL TRANSCRIPTION RESCUE FACTOR 1"/>
    <property type="match status" value="1"/>
</dbReference>
<evidence type="ECO:0000313" key="3">
    <source>
        <dbReference type="EMBL" id="PCS05886.1"/>
    </source>
</evidence>
<name>A0A2A5RXB7_9LACT</name>
<keyword evidence="1" id="KW-0694">RNA-binding</keyword>
<dbReference type="GO" id="GO:0003723">
    <property type="term" value="F:RNA binding"/>
    <property type="evidence" value="ECO:0007669"/>
    <property type="project" value="UniProtKB-KW"/>
</dbReference>
<evidence type="ECO:0000259" key="2">
    <source>
        <dbReference type="SMART" id="SM00363"/>
    </source>
</evidence>
<dbReference type="Gene3D" id="3.10.290.10">
    <property type="entry name" value="RNA-binding S4 domain"/>
    <property type="match status" value="1"/>
</dbReference>
<dbReference type="InterPro" id="IPR048443">
    <property type="entry name" value="RqcP2_N"/>
</dbReference>
<dbReference type="Pfam" id="PF01479">
    <property type="entry name" value="S4"/>
    <property type="match status" value="1"/>
</dbReference>
<dbReference type="STRING" id="1348632.GCA_001591745_01523"/>
<gene>
    <name evidence="3" type="ORF">RU87_GL000348</name>
</gene>
<keyword evidence="4" id="KW-1185">Reference proteome</keyword>
<dbReference type="AlphaFoldDB" id="A0A2A5RXB7"/>
<dbReference type="RefSeq" id="WP_068164035.1">
    <property type="nucleotide sequence ID" value="NZ_JXJX01000011.1"/>
</dbReference>
<dbReference type="GO" id="GO:0051301">
    <property type="term" value="P:cell division"/>
    <property type="evidence" value="ECO:0007669"/>
    <property type="project" value="UniProtKB-KW"/>
</dbReference>
<keyword evidence="3" id="KW-0131">Cell cycle</keyword>
<dbReference type="SUPFAM" id="SSF55174">
    <property type="entry name" value="Alpha-L RNA-binding motif"/>
    <property type="match status" value="1"/>
</dbReference>
<dbReference type="Gene3D" id="3.30.70.330">
    <property type="match status" value="1"/>
</dbReference>
<dbReference type="SMART" id="SM00363">
    <property type="entry name" value="S4"/>
    <property type="match status" value="1"/>
</dbReference>
<sequence>MANDIYQHFRPSERLFIDKVTDWIDKVSATYSIVTTDFLNPRECYILQTVLNQAKQQDIHLYSSTMIAETEYVKLIIAPDYYQLSLSDFELSCLQIGFASKFVTLKHSQILGTLLGETGVDRAKIGDITVHPSFAQVFVDQKMVSVFIEKIQKIARSGVKISEIKPEQYVKVPDQLDYKTVSLSSLRLDKVIASIFNYSRSQAQKLIQSNKVKVNYAEVLRNDFELFETDLISIRGFGRVKLLHNLGLTKKNKIRVEVQIISSK</sequence>
<dbReference type="InterPro" id="IPR040591">
    <property type="entry name" value="RqcP2_RBD"/>
</dbReference>